<comment type="caution">
    <text evidence="2">The sequence shown here is derived from an EMBL/GenBank/DDBJ whole genome shotgun (WGS) entry which is preliminary data.</text>
</comment>
<name>A0A1R2B161_9CILI</name>
<evidence type="ECO:0000313" key="3">
    <source>
        <dbReference type="Proteomes" id="UP000187209"/>
    </source>
</evidence>
<reference evidence="2 3" key="1">
    <citation type="submission" date="2016-11" db="EMBL/GenBank/DDBJ databases">
        <title>The macronuclear genome of Stentor coeruleus: a giant cell with tiny introns.</title>
        <authorList>
            <person name="Slabodnick M."/>
            <person name="Ruby J.G."/>
            <person name="Reiff S.B."/>
            <person name="Swart E.C."/>
            <person name="Gosai S."/>
            <person name="Prabakaran S."/>
            <person name="Witkowska E."/>
            <person name="Larue G.E."/>
            <person name="Fisher S."/>
            <person name="Freeman R.M."/>
            <person name="Gunawardena J."/>
            <person name="Chu W."/>
            <person name="Stover N.A."/>
            <person name="Gregory B.D."/>
            <person name="Nowacki M."/>
            <person name="Derisi J."/>
            <person name="Roy S.W."/>
            <person name="Marshall W.F."/>
            <person name="Sood P."/>
        </authorList>
    </citation>
    <scope>NUCLEOTIDE SEQUENCE [LARGE SCALE GENOMIC DNA]</scope>
    <source>
        <strain evidence="2">WM001</strain>
    </source>
</reference>
<proteinExistence type="predicted"/>
<gene>
    <name evidence="2" type="ORF">SteCoe_31462</name>
</gene>
<feature type="chain" id="PRO_5013362985" evidence="1">
    <location>
        <begin position="16"/>
        <end position="172"/>
    </location>
</feature>
<accession>A0A1R2B161</accession>
<protein>
    <submittedName>
        <fullName evidence="2">Uncharacterized protein</fullName>
    </submittedName>
</protein>
<dbReference type="Proteomes" id="UP000187209">
    <property type="component" value="Unassembled WGS sequence"/>
</dbReference>
<keyword evidence="3" id="KW-1185">Reference proteome</keyword>
<feature type="signal peptide" evidence="1">
    <location>
        <begin position="1"/>
        <end position="15"/>
    </location>
</feature>
<keyword evidence="1" id="KW-0732">Signal</keyword>
<evidence type="ECO:0000256" key="1">
    <source>
        <dbReference type="SAM" id="SignalP"/>
    </source>
</evidence>
<dbReference type="AlphaFoldDB" id="A0A1R2B161"/>
<sequence length="172" mass="20336">MKNLYLSLCLGLVLGMFDMNYMSEVKRKDILEVFDEYDKICELFLKNFAQEDCVKFRSIGVSRVCESEPLAFFLSQFSSDKRKICLEEKELLEKLSNEVGQRRNFLEMENGWDVDELFEHFGSAMEDFPELMEVEFNYLKGDVFYDPPDPVMISRDLMKKLRKVCSDLEFAY</sequence>
<dbReference type="EMBL" id="MPUH01001078">
    <property type="protein sequence ID" value="OMJ70532.1"/>
    <property type="molecule type" value="Genomic_DNA"/>
</dbReference>
<evidence type="ECO:0000313" key="2">
    <source>
        <dbReference type="EMBL" id="OMJ70532.1"/>
    </source>
</evidence>
<organism evidence="2 3">
    <name type="scientific">Stentor coeruleus</name>
    <dbReference type="NCBI Taxonomy" id="5963"/>
    <lineage>
        <taxon>Eukaryota</taxon>
        <taxon>Sar</taxon>
        <taxon>Alveolata</taxon>
        <taxon>Ciliophora</taxon>
        <taxon>Postciliodesmatophora</taxon>
        <taxon>Heterotrichea</taxon>
        <taxon>Heterotrichida</taxon>
        <taxon>Stentoridae</taxon>
        <taxon>Stentor</taxon>
    </lineage>
</organism>